<organism evidence="1">
    <name type="scientific">Anguilla anguilla</name>
    <name type="common">European freshwater eel</name>
    <name type="synonym">Muraena anguilla</name>
    <dbReference type="NCBI Taxonomy" id="7936"/>
    <lineage>
        <taxon>Eukaryota</taxon>
        <taxon>Metazoa</taxon>
        <taxon>Chordata</taxon>
        <taxon>Craniata</taxon>
        <taxon>Vertebrata</taxon>
        <taxon>Euteleostomi</taxon>
        <taxon>Actinopterygii</taxon>
        <taxon>Neopterygii</taxon>
        <taxon>Teleostei</taxon>
        <taxon>Anguilliformes</taxon>
        <taxon>Anguillidae</taxon>
        <taxon>Anguilla</taxon>
    </lineage>
</organism>
<evidence type="ECO:0000313" key="1">
    <source>
        <dbReference type="EMBL" id="JAI06100.1"/>
    </source>
</evidence>
<reference evidence="1" key="2">
    <citation type="journal article" date="2015" name="Fish Shellfish Immunol.">
        <title>Early steps in the European eel (Anguilla anguilla)-Vibrio vulnificus interaction in the gills: Role of the RtxA13 toxin.</title>
        <authorList>
            <person name="Callol A."/>
            <person name="Pajuelo D."/>
            <person name="Ebbesson L."/>
            <person name="Teles M."/>
            <person name="MacKenzie S."/>
            <person name="Amaro C."/>
        </authorList>
    </citation>
    <scope>NUCLEOTIDE SEQUENCE</scope>
</reference>
<dbReference type="EMBL" id="GBXM01002478">
    <property type="protein sequence ID" value="JAI06100.1"/>
    <property type="molecule type" value="Transcribed_RNA"/>
</dbReference>
<dbReference type="AlphaFoldDB" id="A0A0E9XTV1"/>
<protein>
    <submittedName>
        <fullName evidence="1">Uncharacterized protein</fullName>
    </submittedName>
</protein>
<name>A0A0E9XTV1_ANGAN</name>
<proteinExistence type="predicted"/>
<reference evidence="1" key="1">
    <citation type="submission" date="2014-11" db="EMBL/GenBank/DDBJ databases">
        <authorList>
            <person name="Amaro Gonzalez C."/>
        </authorList>
    </citation>
    <scope>NUCLEOTIDE SEQUENCE</scope>
</reference>
<accession>A0A0E9XTV1</accession>
<sequence length="46" mass="5066">MACTCMAATGTGSVFFIGDVTDDCNSRMNYRLYRNTLSAEIQPKDP</sequence>